<dbReference type="Proteomes" id="UP000246114">
    <property type="component" value="Unassembled WGS sequence"/>
</dbReference>
<organism evidence="3 4">
    <name type="scientific">Clostridium cadaveris</name>
    <dbReference type="NCBI Taxonomy" id="1529"/>
    <lineage>
        <taxon>Bacteria</taxon>
        <taxon>Bacillati</taxon>
        <taxon>Bacillota</taxon>
        <taxon>Clostridia</taxon>
        <taxon>Eubacteriales</taxon>
        <taxon>Clostridiaceae</taxon>
        <taxon>Clostridium</taxon>
    </lineage>
</organism>
<sequence length="292" mass="32382">MKKSKLIRIIASTLMVATLTSYGMVNNVYAESGENVVETYNNLDNQLKEMTKELSQNFSPSDQIPEEYTIKISNIKQEMFNLVSSNPNSFKDQITSDQDKENDYKNQEILNKLEKEEKSSNKTIGQNPLSSGSSSGGGGSSHWNNYGDIFTSTTNLLEASHSLTGHSGIGAYTWGETIESYPAMANVAGGAGVQRRNQYYTRWTPDSSFGVYRVKNTSSGAYGPAYDYAVSKIGEPYNDTFSSSGSGYYCSELVYFCWKHADNKHIRVYNGESAIAPWELAASDSTYEIDRP</sequence>
<protein>
    <submittedName>
        <fullName evidence="3">Uncharacterized protein</fullName>
    </submittedName>
</protein>
<comment type="caution">
    <text evidence="3">The sequence shown here is derived from an EMBL/GenBank/DDBJ whole genome shotgun (WGS) entry which is preliminary data.</text>
</comment>
<dbReference type="AlphaFoldDB" id="A0A316MBA9"/>
<keyword evidence="2" id="KW-0732">Signal</keyword>
<accession>A0A316MBA9</accession>
<dbReference type="SUPFAM" id="SSF54001">
    <property type="entry name" value="Cysteine proteinases"/>
    <property type="match status" value="1"/>
</dbReference>
<dbReference type="EMBL" id="QAMZ01000003">
    <property type="protein sequence ID" value="PWL55767.1"/>
    <property type="molecule type" value="Genomic_DNA"/>
</dbReference>
<evidence type="ECO:0000313" key="3">
    <source>
        <dbReference type="EMBL" id="PWL55767.1"/>
    </source>
</evidence>
<dbReference type="Gene3D" id="3.90.1720.10">
    <property type="entry name" value="endopeptidase domain like (from Nostoc punctiforme)"/>
    <property type="match status" value="1"/>
</dbReference>
<feature type="chain" id="PRO_5016358742" evidence="2">
    <location>
        <begin position="31"/>
        <end position="292"/>
    </location>
</feature>
<proteinExistence type="predicted"/>
<gene>
    <name evidence="3" type="ORF">DBY38_00295</name>
</gene>
<dbReference type="Pfam" id="PF05708">
    <property type="entry name" value="Peptidase_C92"/>
    <property type="match status" value="1"/>
</dbReference>
<reference evidence="3 4" key="1">
    <citation type="submission" date="2018-03" db="EMBL/GenBank/DDBJ databases">
        <title>The uncultured portion of the human microbiome is neutrally assembled.</title>
        <authorList>
            <person name="Jeraldo P."/>
            <person name="Boardman L."/>
            <person name="White B.A."/>
            <person name="Nelson H."/>
            <person name="Goldenfeld N."/>
            <person name="Chia N."/>
        </authorList>
    </citation>
    <scope>NUCLEOTIDE SEQUENCE [LARGE SCALE GENOMIC DNA]</scope>
    <source>
        <strain evidence="3">CIM:MAG 903</strain>
    </source>
</reference>
<feature type="signal peptide" evidence="2">
    <location>
        <begin position="1"/>
        <end position="30"/>
    </location>
</feature>
<dbReference type="InterPro" id="IPR038765">
    <property type="entry name" value="Papain-like_cys_pep_sf"/>
</dbReference>
<evidence type="ECO:0000256" key="1">
    <source>
        <dbReference type="SAM" id="MobiDB-lite"/>
    </source>
</evidence>
<name>A0A316MBA9_9CLOT</name>
<evidence type="ECO:0000256" key="2">
    <source>
        <dbReference type="SAM" id="SignalP"/>
    </source>
</evidence>
<dbReference type="InterPro" id="IPR024453">
    <property type="entry name" value="Peptidase_C92"/>
</dbReference>
<evidence type="ECO:0000313" key="4">
    <source>
        <dbReference type="Proteomes" id="UP000246114"/>
    </source>
</evidence>
<feature type="region of interest" description="Disordered" evidence="1">
    <location>
        <begin position="115"/>
        <end position="140"/>
    </location>
</feature>